<evidence type="ECO:0008006" key="11">
    <source>
        <dbReference type="Google" id="ProtNLM"/>
    </source>
</evidence>
<dbReference type="Ensembl" id="ENSSSCT00015009341.1">
    <property type="protein sequence ID" value="ENSSSCP00015003728.1"/>
    <property type="gene ID" value="ENSSSCG00015007049.1"/>
</dbReference>
<evidence type="ECO:0000256" key="4">
    <source>
        <dbReference type="ARBA" id="ARBA00025121"/>
    </source>
</evidence>
<feature type="domain" description="Atg6 BARA" evidence="7">
    <location>
        <begin position="252"/>
        <end position="432"/>
    </location>
</feature>
<evidence type="ECO:0000256" key="2">
    <source>
        <dbReference type="ARBA" id="ARBA00023006"/>
    </source>
</evidence>
<evidence type="ECO:0000256" key="3">
    <source>
        <dbReference type="ARBA" id="ARBA00023054"/>
    </source>
</evidence>
<dbReference type="InterPro" id="IPR038274">
    <property type="entry name" value="Atg6/Beclin_C_sf"/>
</dbReference>
<dbReference type="AlphaFoldDB" id="A0A8D0MK21"/>
<dbReference type="PANTHER" id="PTHR12768">
    <property type="entry name" value="BECLIN 1"/>
    <property type="match status" value="1"/>
</dbReference>
<dbReference type="InterPro" id="IPR040455">
    <property type="entry name" value="Atg6_BARA"/>
</dbReference>
<feature type="coiled-coil region" evidence="6">
    <location>
        <begin position="165"/>
        <end position="255"/>
    </location>
</feature>
<dbReference type="GO" id="GO:0006914">
    <property type="term" value="P:autophagy"/>
    <property type="evidence" value="ECO:0007669"/>
    <property type="project" value="UniProtKB-KW"/>
</dbReference>
<organism evidence="9 10">
    <name type="scientific">Sus scrofa</name>
    <name type="common">Pig</name>
    <dbReference type="NCBI Taxonomy" id="9823"/>
    <lineage>
        <taxon>Eukaryota</taxon>
        <taxon>Metazoa</taxon>
        <taxon>Chordata</taxon>
        <taxon>Craniata</taxon>
        <taxon>Vertebrata</taxon>
        <taxon>Euteleostomi</taxon>
        <taxon>Mammalia</taxon>
        <taxon>Eutheria</taxon>
        <taxon>Laurasiatheria</taxon>
        <taxon>Artiodactyla</taxon>
        <taxon>Suina</taxon>
        <taxon>Suidae</taxon>
        <taxon>Sus</taxon>
    </lineage>
</organism>
<proteinExistence type="inferred from homology"/>
<evidence type="ECO:0000256" key="5">
    <source>
        <dbReference type="ARBA" id="ARBA00056025"/>
    </source>
</evidence>
<evidence type="ECO:0000313" key="9">
    <source>
        <dbReference type="Ensembl" id="ENSSSCP00015003728.1"/>
    </source>
</evidence>
<evidence type="ECO:0000259" key="8">
    <source>
        <dbReference type="Pfam" id="PF17675"/>
    </source>
</evidence>
<dbReference type="Pfam" id="PF17675">
    <property type="entry name" value="APG6_N"/>
    <property type="match status" value="1"/>
</dbReference>
<evidence type="ECO:0000259" key="7">
    <source>
        <dbReference type="Pfam" id="PF04111"/>
    </source>
</evidence>
<dbReference type="Gene3D" id="1.10.418.40">
    <property type="entry name" value="Autophagy protein 6/Beclin 1"/>
    <property type="match status" value="1"/>
</dbReference>
<comment type="function">
    <text evidence="4">Beclin-1-C 35 kDa localized to mitochondria can promote apoptosis; it induces the mitochondrial translocation of BAX and the release of proapoptotic factors.</text>
</comment>
<dbReference type="PANTHER" id="PTHR12768:SF5">
    <property type="entry name" value="BECLIN-2"/>
    <property type="match status" value="1"/>
</dbReference>
<dbReference type="Gene3D" id="6.10.250.3110">
    <property type="match status" value="1"/>
</dbReference>
<dbReference type="Pfam" id="PF04111">
    <property type="entry name" value="APG6"/>
    <property type="match status" value="1"/>
</dbReference>
<dbReference type="InterPro" id="IPR007243">
    <property type="entry name" value="Atg6/Beclin"/>
</dbReference>
<comment type="similarity">
    <text evidence="1">Belongs to the beclin family.</text>
</comment>
<reference evidence="9" key="1">
    <citation type="submission" date="2025-08" db="UniProtKB">
        <authorList>
            <consortium name="Ensembl"/>
        </authorList>
    </citation>
    <scope>IDENTIFICATION</scope>
</reference>
<feature type="domain" description="Atg6/beclin coiled-coil" evidence="8">
    <location>
        <begin position="123"/>
        <end position="248"/>
    </location>
</feature>
<name>A0A8D0MK21_PIG</name>
<protein>
    <recommendedName>
        <fullName evidence="11">Beclin 2</fullName>
    </recommendedName>
</protein>
<sequence>MEHFKGEATAAMSSFRFICQRCSQPLKLTESTETSQEPAASLLHSARGEPGEPQGASSGEGASVINLQDGASCLPFPGGGMFWASSEFTLLGRLGSLRSLNSIQKAIRDIFGILSGETVVDHPLCQHCTDCLLEQLDAQLTTTDSEVQNYRCCLETRGWGSEAERETLQKQLKGLELEESRLVQELEQVQKNRERTTADLEAAQAETEMLDQKEWQYQKDYSKLKWQQLELHDELDSVARRLEHAQTRWDQLEKTNVFRATFEIRHAGPIAIINNFRLGSLPTVPVGWNEINAAWGQTALLLHALSNAIGLEFQRYRLVPCGNYSYLKSLTGDHAELPLFANGQQSVFLNNKFDQAMVAFLDCMQQFKEAAEKSEPPLFWPYKIDVKKGLMEDPGSHGGFCPIRTHLNTEEEWTRALKLMLINFKSSLLWVSLRYRQKRLSFSP</sequence>
<evidence type="ECO:0000313" key="10">
    <source>
        <dbReference type="Proteomes" id="UP000694726"/>
    </source>
</evidence>
<dbReference type="FunFam" id="1.10.418.40:FF:000001">
    <property type="entry name" value="beclin-1 isoform X1"/>
    <property type="match status" value="1"/>
</dbReference>
<accession>A0A8D0MK21</accession>
<keyword evidence="3 6" id="KW-0175">Coiled coil</keyword>
<comment type="function">
    <text evidence="5">Plays a central role in autophagy. Acts as a core subunit of the PI3K complex that mediates formation of phosphatidylinositol 3-phosphate; different complex forms are believed to play a role in multiple membrane trafficking pathways: PI3KC3-C1 is involved in initiation of autophagosomes and PI3KC3-C2 in maturation of autophagosomes and endocytosis. Involved in regulation of degradative endocytic trafficking and required for the abscission step in cytokinesis, probably in the context of PI3KC3-C2. Essential for the formation of PI3KC3-C2 but not PI3KC3-C1 PI3K complex forms. Involved in endocytosis. May play a role in antiviral host defense.</text>
</comment>
<evidence type="ECO:0000256" key="6">
    <source>
        <dbReference type="SAM" id="Coils"/>
    </source>
</evidence>
<dbReference type="Proteomes" id="UP000694726">
    <property type="component" value="Unplaced"/>
</dbReference>
<dbReference type="InterPro" id="IPR041691">
    <property type="entry name" value="Atg6/beclin_CC"/>
</dbReference>
<keyword evidence="2" id="KW-0072">Autophagy</keyword>
<evidence type="ECO:0000256" key="1">
    <source>
        <dbReference type="ARBA" id="ARBA00005965"/>
    </source>
</evidence>